<dbReference type="Gene3D" id="2.60.120.200">
    <property type="match status" value="2"/>
</dbReference>
<organism evidence="6 7">
    <name type="scientific">Vibrio thalassae</name>
    <dbReference type="NCBI Taxonomy" id="1243014"/>
    <lineage>
        <taxon>Bacteria</taxon>
        <taxon>Pseudomonadati</taxon>
        <taxon>Pseudomonadota</taxon>
        <taxon>Gammaproteobacteria</taxon>
        <taxon>Vibrionales</taxon>
        <taxon>Vibrionaceae</taxon>
        <taxon>Vibrio</taxon>
    </lineage>
</organism>
<name>A0A240EM05_9VIBR</name>
<feature type="compositionally biased region" description="Polar residues" evidence="5">
    <location>
        <begin position="75"/>
        <end position="85"/>
    </location>
</feature>
<accession>A0A240EM05</accession>
<reference evidence="7" key="1">
    <citation type="submission" date="2016-06" db="EMBL/GenBank/DDBJ databases">
        <authorList>
            <person name="Rodrigo-Torres L."/>
            <person name="Arahal R.D."/>
            <person name="Lucena T."/>
        </authorList>
    </citation>
    <scope>NUCLEOTIDE SEQUENCE [LARGE SCALE GENOMIC DNA]</scope>
    <source>
        <strain evidence="7">CECT8203</strain>
    </source>
</reference>
<dbReference type="InterPro" id="IPR059100">
    <property type="entry name" value="TSP3_bac"/>
</dbReference>
<keyword evidence="4" id="KW-0106">Calcium</keyword>
<feature type="compositionally biased region" description="Acidic residues" evidence="5">
    <location>
        <begin position="1"/>
        <end position="17"/>
    </location>
</feature>
<keyword evidence="3" id="KW-0732">Signal</keyword>
<keyword evidence="7" id="KW-1185">Reference proteome</keyword>
<proteinExistence type="predicted"/>
<evidence type="ECO:0000256" key="5">
    <source>
        <dbReference type="SAM" id="MobiDB-lite"/>
    </source>
</evidence>
<dbReference type="SUPFAM" id="SSF103647">
    <property type="entry name" value="TSP type-3 repeat"/>
    <property type="match status" value="2"/>
</dbReference>
<dbReference type="Pfam" id="PF18884">
    <property type="entry name" value="TSP3_bac"/>
    <property type="match status" value="4"/>
</dbReference>
<protein>
    <recommendedName>
        <fullName evidence="8">Alpha-agarase</fullName>
    </recommendedName>
</protein>
<comment type="subcellular location">
    <subcellularLocation>
        <location evidence="1">Secreted</location>
    </subcellularLocation>
</comment>
<dbReference type="Gene3D" id="4.10.1080.10">
    <property type="entry name" value="TSP type-3 repeat"/>
    <property type="match status" value="1"/>
</dbReference>
<evidence type="ECO:0000313" key="7">
    <source>
        <dbReference type="Proteomes" id="UP000219336"/>
    </source>
</evidence>
<evidence type="ECO:0000256" key="3">
    <source>
        <dbReference type="ARBA" id="ARBA00022729"/>
    </source>
</evidence>
<dbReference type="GO" id="GO:0005509">
    <property type="term" value="F:calcium ion binding"/>
    <property type="evidence" value="ECO:0007669"/>
    <property type="project" value="InterPro"/>
</dbReference>
<dbReference type="Proteomes" id="UP000219336">
    <property type="component" value="Unassembled WGS sequence"/>
</dbReference>
<dbReference type="EMBL" id="OANU01000072">
    <property type="protein sequence ID" value="SNX49722.1"/>
    <property type="molecule type" value="Genomic_DNA"/>
</dbReference>
<keyword evidence="2" id="KW-0964">Secreted</keyword>
<evidence type="ECO:0000256" key="2">
    <source>
        <dbReference type="ARBA" id="ARBA00022525"/>
    </source>
</evidence>
<gene>
    <name evidence="6" type="ORF">VTH8203_03370</name>
</gene>
<sequence>MDYDDDADGISDLDDSAPLDRNSDYDSDGLTDGYETDNGLNPMDASDGGVDSDGDGIRDADELLLGLNPNDASDGASSDTDNDGVTNGEEILAGTNPLDANEYDADMDGVLGIYDVDDNDPHSDTDNDGLADVQETQNGYDPLDPSDVDYSIDDNNDGIPDIFALLQSNLPAEGTISVGNWQLGLSQLTHMPEFTYTEFVNTPRQIHFDLSNLTGDVSYEFIVHFAEDNSGRLELLGLRNNAEGINTNWAIRFEQGAGNMGATKFGEADYTFAPVNGESIASPYGDPVHLVVIGRNGKTEAWVNGVQVGEISANAILIDDANTPLGINDGNVQGDDGIYAFAAYNRALPVEEIQFLHRKALSIYFDSDNDGLYDVVDPDDDNDGVNDINDRFPFDASEWADIDGDGIGDNADTNLNDGPLADVDSDGILNSVDPDADNDGISNDIEIAAGFDPYDASDIDFSIDSNNDGFADIWLTLQAALSSGGGIDIPGWSAHVAAANNPPEVVVDTFVNQSSQHMLNLSALAGDVTYEFVVNFVTDPNNSLAIFGNSASGWSLRFEQWRNLNTLGATQYGAGDYTITALAGQSVASPYGAPAHLVYVTRSGSSEVWVNGVQVGELNHAILLNHTSVPLGIMEGSVQGDEGIYGFAAYNHALSAVELSAAYEKAMGIDQDTDGDGIFDRLDPDDDNDGYLDNGEPDTTGYGTGQVVY</sequence>
<feature type="region of interest" description="Disordered" evidence="5">
    <location>
        <begin position="1"/>
        <end position="103"/>
    </location>
</feature>
<dbReference type="AlphaFoldDB" id="A0A240EM05"/>
<feature type="region of interest" description="Disordered" evidence="5">
    <location>
        <begin position="115"/>
        <end position="143"/>
    </location>
</feature>
<feature type="region of interest" description="Disordered" evidence="5">
    <location>
        <begin position="674"/>
        <end position="709"/>
    </location>
</feature>
<dbReference type="InterPro" id="IPR028974">
    <property type="entry name" value="TSP_type-3_rpt"/>
</dbReference>
<dbReference type="SUPFAM" id="SSF49899">
    <property type="entry name" value="Concanavalin A-like lectins/glucanases"/>
    <property type="match status" value="2"/>
</dbReference>
<feature type="compositionally biased region" description="Acidic residues" evidence="5">
    <location>
        <begin position="674"/>
        <end position="690"/>
    </location>
</feature>
<evidence type="ECO:0008006" key="8">
    <source>
        <dbReference type="Google" id="ProtNLM"/>
    </source>
</evidence>
<evidence type="ECO:0000256" key="1">
    <source>
        <dbReference type="ARBA" id="ARBA00004613"/>
    </source>
</evidence>
<evidence type="ECO:0000313" key="6">
    <source>
        <dbReference type="EMBL" id="SNX49722.1"/>
    </source>
</evidence>
<evidence type="ECO:0000256" key="4">
    <source>
        <dbReference type="ARBA" id="ARBA00022837"/>
    </source>
</evidence>
<dbReference type="InterPro" id="IPR013320">
    <property type="entry name" value="ConA-like_dom_sf"/>
</dbReference>